<protein>
    <submittedName>
        <fullName evidence="2">Uncharacterized protein</fullName>
    </submittedName>
</protein>
<organism evidence="2 3">
    <name type="scientific">Alloprevotella tannerae ATCC 51259</name>
    <dbReference type="NCBI Taxonomy" id="626522"/>
    <lineage>
        <taxon>Bacteria</taxon>
        <taxon>Pseudomonadati</taxon>
        <taxon>Bacteroidota</taxon>
        <taxon>Bacteroidia</taxon>
        <taxon>Bacteroidales</taxon>
        <taxon>Prevotellaceae</taxon>
        <taxon>Alloprevotella</taxon>
    </lineage>
</organism>
<reference evidence="2" key="1">
    <citation type="submission" date="2009-09" db="EMBL/GenBank/DDBJ databases">
        <authorList>
            <person name="Weinstock G."/>
            <person name="Sodergren E."/>
            <person name="Clifton S."/>
            <person name="Fulton L."/>
            <person name="Fulton B."/>
            <person name="Courtney L."/>
            <person name="Fronick C."/>
            <person name="Harrison M."/>
            <person name="Strong C."/>
            <person name="Farmer C."/>
            <person name="Delahaunty K."/>
            <person name="Markovic C."/>
            <person name="Hall O."/>
            <person name="Minx P."/>
            <person name="Tomlinson C."/>
            <person name="Mitreva M."/>
            <person name="Nelson J."/>
            <person name="Hou S."/>
            <person name="Wollam A."/>
            <person name="Pepin K.H."/>
            <person name="Johnson M."/>
            <person name="Bhonagiri V."/>
            <person name="Nash W.E."/>
            <person name="Warren W."/>
            <person name="Chinwalla A."/>
            <person name="Mardis E.R."/>
            <person name="Wilson R.K."/>
        </authorList>
    </citation>
    <scope>NUCLEOTIDE SEQUENCE [LARGE SCALE GENOMIC DNA]</scope>
    <source>
        <strain evidence="2">ATCC 51259</strain>
    </source>
</reference>
<feature type="transmembrane region" description="Helical" evidence="1">
    <location>
        <begin position="154"/>
        <end position="173"/>
    </location>
</feature>
<dbReference type="OrthoDB" id="2060404at2"/>
<evidence type="ECO:0000313" key="3">
    <source>
        <dbReference type="Proteomes" id="UP000003460"/>
    </source>
</evidence>
<dbReference type="EMBL" id="ACIJ02000016">
    <property type="protein sequence ID" value="EEX72423.1"/>
    <property type="molecule type" value="Genomic_DNA"/>
</dbReference>
<keyword evidence="1" id="KW-0812">Transmembrane</keyword>
<dbReference type="HOGENOM" id="CLU_103359_0_0_10"/>
<dbReference type="eggNOG" id="ENOG502ZSVS">
    <property type="taxonomic scope" value="Bacteria"/>
</dbReference>
<keyword evidence="3" id="KW-1185">Reference proteome</keyword>
<dbReference type="AlphaFoldDB" id="C9LFA4"/>
<comment type="caution">
    <text evidence="2">The sequence shown here is derived from an EMBL/GenBank/DDBJ whole genome shotgun (WGS) entry which is preliminary data.</text>
</comment>
<dbReference type="RefSeq" id="WP_006254664.1">
    <property type="nucleotide sequence ID" value="NZ_GG700642.1"/>
</dbReference>
<sequence>MNSRIRFHSIFYRYIFSIILLFGMTFYVISGSGALEIRLWDDKLIIGWEELTYIIIAAFALVAVFSFLNWKFYISKEGFYLRKIDLSIPWDDVVAVSHIWINEWSHVRLGSYFLYNRRTLVIYREKYKPVCIYNISLWALYVAKCYHPTIKTNLVSATLATVFSLTLSGWILYELWFNHLRNVTLTTLFVWAFLYALKWLLPLVMVKYQNKRYGDYLFHDTIYKKNASNVIHV</sequence>
<feature type="transmembrane region" description="Helical" evidence="1">
    <location>
        <begin position="51"/>
        <end position="73"/>
    </location>
</feature>
<accession>C9LFA4</accession>
<feature type="transmembrane region" description="Helical" evidence="1">
    <location>
        <begin position="185"/>
        <end position="206"/>
    </location>
</feature>
<evidence type="ECO:0000313" key="2">
    <source>
        <dbReference type="EMBL" id="EEX72423.1"/>
    </source>
</evidence>
<name>C9LFA4_9BACT</name>
<proteinExistence type="predicted"/>
<dbReference type="GeneID" id="84575986"/>
<keyword evidence="1" id="KW-1133">Transmembrane helix</keyword>
<dbReference type="Proteomes" id="UP000003460">
    <property type="component" value="Unassembled WGS sequence"/>
</dbReference>
<evidence type="ECO:0000256" key="1">
    <source>
        <dbReference type="SAM" id="Phobius"/>
    </source>
</evidence>
<feature type="transmembrane region" description="Helical" evidence="1">
    <location>
        <begin position="12"/>
        <end position="31"/>
    </location>
</feature>
<keyword evidence="1" id="KW-0472">Membrane</keyword>
<gene>
    <name evidence="2" type="ORF">GCWU000325_00886</name>
</gene>